<organism evidence="3 4">
    <name type="scientific">Dipteronia sinensis</name>
    <dbReference type="NCBI Taxonomy" id="43782"/>
    <lineage>
        <taxon>Eukaryota</taxon>
        <taxon>Viridiplantae</taxon>
        <taxon>Streptophyta</taxon>
        <taxon>Embryophyta</taxon>
        <taxon>Tracheophyta</taxon>
        <taxon>Spermatophyta</taxon>
        <taxon>Magnoliopsida</taxon>
        <taxon>eudicotyledons</taxon>
        <taxon>Gunneridae</taxon>
        <taxon>Pentapetalae</taxon>
        <taxon>rosids</taxon>
        <taxon>malvids</taxon>
        <taxon>Sapindales</taxon>
        <taxon>Sapindaceae</taxon>
        <taxon>Hippocastanoideae</taxon>
        <taxon>Acereae</taxon>
        <taxon>Dipteronia</taxon>
    </lineage>
</organism>
<gene>
    <name evidence="3" type="ORF">Dsin_013635</name>
</gene>
<accession>A0AAE0AL32</accession>
<proteinExistence type="predicted"/>
<dbReference type="Pfam" id="PF13966">
    <property type="entry name" value="zf-RVT"/>
    <property type="match status" value="1"/>
</dbReference>
<name>A0AAE0AL32_9ROSI</name>
<dbReference type="InterPro" id="IPR026960">
    <property type="entry name" value="RVT-Znf"/>
</dbReference>
<evidence type="ECO:0000313" key="3">
    <source>
        <dbReference type="EMBL" id="KAK3219665.1"/>
    </source>
</evidence>
<evidence type="ECO:0000259" key="2">
    <source>
        <dbReference type="Pfam" id="PF13966"/>
    </source>
</evidence>
<dbReference type="AlphaFoldDB" id="A0AAE0AL32"/>
<feature type="domain" description="Reverse transcriptase zinc-binding" evidence="2">
    <location>
        <begin position="200"/>
        <end position="264"/>
    </location>
</feature>
<protein>
    <recommendedName>
        <fullName evidence="2">Reverse transcriptase zinc-binding domain-containing protein</fullName>
    </recommendedName>
</protein>
<evidence type="ECO:0000256" key="1">
    <source>
        <dbReference type="SAM" id="MobiDB-lite"/>
    </source>
</evidence>
<keyword evidence="4" id="KW-1185">Reference proteome</keyword>
<feature type="region of interest" description="Disordered" evidence="1">
    <location>
        <begin position="1"/>
        <end position="25"/>
    </location>
</feature>
<comment type="caution">
    <text evidence="3">The sequence shown here is derived from an EMBL/GenBank/DDBJ whole genome shotgun (WGS) entry which is preliminary data.</text>
</comment>
<evidence type="ECO:0000313" key="4">
    <source>
        <dbReference type="Proteomes" id="UP001281410"/>
    </source>
</evidence>
<dbReference type="Proteomes" id="UP001281410">
    <property type="component" value="Unassembled WGS sequence"/>
</dbReference>
<dbReference type="EMBL" id="JANJYJ010000004">
    <property type="protein sequence ID" value="KAK3219665.1"/>
    <property type="molecule type" value="Genomic_DNA"/>
</dbReference>
<sequence>MDVRDGNLTRTHGHPPEPDPIGSGLDGEFMTCKPANPFKETTGGFSFASAGLDFTKPTLTRPVAIPNGRLSLGRVVWGLFQSYGKACDWKNKNGGDVPLWKRVVCASYGVDVGALHWNWQASTTASQFVKSMGQLVIAGSKTEPLLSDGLHVNVGNGGAPVGGGSEETIVGLGGGSVASWLDAQVLEGPSLDDQEALKFFRQGICPPKVQVFGWQLVKGKVLVRNQLSRYGLDQVACLDCPLCGSNVESVDHLFIHCQWSWNLWLKCIGWWKVVGCPNFSFRLDGRLARPLPEAQEQEGMEYIVLFHCLDHMGGEKSSNF</sequence>
<reference evidence="3" key="1">
    <citation type="journal article" date="2023" name="Plant J.">
        <title>Genome sequences and population genomics provide insights into the demographic history, inbreeding, and mutation load of two 'living fossil' tree species of Dipteronia.</title>
        <authorList>
            <person name="Feng Y."/>
            <person name="Comes H.P."/>
            <person name="Chen J."/>
            <person name="Zhu S."/>
            <person name="Lu R."/>
            <person name="Zhang X."/>
            <person name="Li P."/>
            <person name="Qiu J."/>
            <person name="Olsen K.M."/>
            <person name="Qiu Y."/>
        </authorList>
    </citation>
    <scope>NUCLEOTIDE SEQUENCE</scope>
    <source>
        <strain evidence="3">NBL</strain>
    </source>
</reference>